<dbReference type="InterPro" id="IPR012337">
    <property type="entry name" value="RNaseH-like_sf"/>
</dbReference>
<dbReference type="InParanoid" id="A0A2P6N8X7"/>
<keyword evidence="5" id="KW-0648">Protein biosynthesis</keyword>
<dbReference type="Gene3D" id="3.40.50.2300">
    <property type="match status" value="1"/>
</dbReference>
<dbReference type="GO" id="GO:0003743">
    <property type="term" value="F:translation initiation factor activity"/>
    <property type="evidence" value="ECO:0007669"/>
    <property type="project" value="UniProtKB-KW"/>
</dbReference>
<name>A0A2P6N8X7_9EUKA</name>
<evidence type="ECO:0000313" key="5">
    <source>
        <dbReference type="EMBL" id="PRP80392.1"/>
    </source>
</evidence>
<dbReference type="InterPro" id="IPR003100">
    <property type="entry name" value="PAZ_dom"/>
</dbReference>
<dbReference type="AlphaFoldDB" id="A0A2P6N8X7"/>
<feature type="domain" description="PAZ" evidence="3">
    <location>
        <begin position="303"/>
        <end position="407"/>
    </location>
</feature>
<evidence type="ECO:0000256" key="2">
    <source>
        <dbReference type="SAM" id="MobiDB-lite"/>
    </source>
</evidence>
<evidence type="ECO:0000313" key="6">
    <source>
        <dbReference type="Proteomes" id="UP000241769"/>
    </source>
</evidence>
<dbReference type="Pfam" id="PF02170">
    <property type="entry name" value="PAZ"/>
    <property type="match status" value="1"/>
</dbReference>
<dbReference type="GO" id="GO:0003723">
    <property type="term" value="F:RNA binding"/>
    <property type="evidence" value="ECO:0007669"/>
    <property type="project" value="InterPro"/>
</dbReference>
<dbReference type="InterPro" id="IPR014811">
    <property type="entry name" value="ArgoL1"/>
</dbReference>
<keyword evidence="6" id="KW-1185">Reference proteome</keyword>
<dbReference type="Pfam" id="PF02171">
    <property type="entry name" value="Piwi"/>
    <property type="match status" value="1"/>
</dbReference>
<evidence type="ECO:0000259" key="3">
    <source>
        <dbReference type="PROSITE" id="PS50821"/>
    </source>
</evidence>
<feature type="region of interest" description="Disordered" evidence="2">
    <location>
        <begin position="1"/>
        <end position="52"/>
    </location>
</feature>
<dbReference type="CDD" id="cd02846">
    <property type="entry name" value="PAZ_argonaute_like"/>
    <property type="match status" value="1"/>
</dbReference>
<reference evidence="5 6" key="1">
    <citation type="journal article" date="2018" name="Genome Biol. Evol.">
        <title>Multiple Roots of Fruiting Body Formation in Amoebozoa.</title>
        <authorList>
            <person name="Hillmann F."/>
            <person name="Forbes G."/>
            <person name="Novohradska S."/>
            <person name="Ferling I."/>
            <person name="Riege K."/>
            <person name="Groth M."/>
            <person name="Westermann M."/>
            <person name="Marz M."/>
            <person name="Spaller T."/>
            <person name="Winckler T."/>
            <person name="Schaap P."/>
            <person name="Glockner G."/>
        </authorList>
    </citation>
    <scope>NUCLEOTIDE SEQUENCE [LARGE SCALE GENOMIC DNA]</scope>
    <source>
        <strain evidence="5 6">Jena</strain>
    </source>
</reference>
<feature type="compositionally biased region" description="Basic and acidic residues" evidence="2">
    <location>
        <begin position="1"/>
        <end position="37"/>
    </location>
</feature>
<dbReference type="PROSITE" id="PS50822">
    <property type="entry name" value="PIWI"/>
    <property type="match status" value="1"/>
</dbReference>
<dbReference type="SUPFAM" id="SSF101690">
    <property type="entry name" value="PAZ domain"/>
    <property type="match status" value="1"/>
</dbReference>
<dbReference type="PANTHER" id="PTHR22891">
    <property type="entry name" value="EUKARYOTIC TRANSLATION INITIATION FACTOR 2C"/>
    <property type="match status" value="1"/>
</dbReference>
<dbReference type="PROSITE" id="PS50821">
    <property type="entry name" value="PAZ"/>
    <property type="match status" value="1"/>
</dbReference>
<dbReference type="InterPro" id="IPR036085">
    <property type="entry name" value="PAZ_dom_sf"/>
</dbReference>
<dbReference type="Gene3D" id="3.30.420.10">
    <property type="entry name" value="Ribonuclease H-like superfamily/Ribonuclease H"/>
    <property type="match status" value="1"/>
</dbReference>
<dbReference type="Gene3D" id="2.170.260.10">
    <property type="entry name" value="paz domain"/>
    <property type="match status" value="1"/>
</dbReference>
<sequence>MDRRSRDDYGDRRGGPQRDQREDRDNRGNKRFDRDNRGGAPSAYQRPPYSGGAGRVHREYIDIVTNLYPVDFDQTILDNVTQYEVAIVNRFNEPLGKKPDEIDQKKFLINRLFSTPMFSNIRVIYDGGRMLYTLNGRLERAQDIQPKEDFIKQGGREVKPLPQNVLDSIRSLESDPNTLSYEFRGDDTFWYKIMARVTSFDRSKPDQFLHTVLNYSLFVDHAGGSHPQHRLIRQNAIFRDPIAMRSSSFHQRKFVPPKSLWIGNTQSFRSTKAGLMLNVDMCVTMSTWRGRVLDYFACLLNRQVDHIINRSDDDRMWNEVNRNCRGLTFYCDYSKRKMKLNSVVYGKTPKDHSFSHDGRQVNVEQYCRERYNVNLRYPHLPMALVKKKRQGEDEDSWFPLELLIVVDSQFPKDISGDETAAMIKHACKKPHERFPALDQYVANTLSRSHSLRQLDVNVHPSPATCQARVLPSRETLFGRNHREQVNDAGWVLRSKTFIEPHREERGEVPWAIMGNLQSFSPNEMDTIKQVFCPGIVRVARESGVMLNNMPFPNFRWNPNGDASTSLDAQLGEFFRNHYPARAKFILFVLREKRTDLWKEIKYLCDAKYGIPSKCVIYDAKKITNPQVHANIISSINARLNGHNWIIGNIRNLPPVNHNLAPFFNFQGQGLCVMGLDVCHGRTQYEGRDAIEIESRVALTASRENNYVKYDTVMSKQEHRKEFVDISALVDRLFANYRNKNRPLPTHILFYRDGVANSMFEELERQEIDPLENQLEKIYSAAGLKKPRLTFIVVVKRHHFRAAEIKDNRLHNVPPGTVLYSMPNGDRSLVDIEGPKGRINFYLWSHLAGLGTARPGHYYVIKNDMNAQMEQLIDFTYSLSHLLQGCTKGVSAPVPVVLAHKAAARASAYFGAQVEPHEAVRDQYFMA</sequence>
<evidence type="ECO:0000259" key="4">
    <source>
        <dbReference type="PROSITE" id="PS50822"/>
    </source>
</evidence>
<gene>
    <name evidence="5" type="ORF">PROFUN_11990</name>
</gene>
<dbReference type="Pfam" id="PF08699">
    <property type="entry name" value="ArgoL1"/>
    <property type="match status" value="1"/>
</dbReference>
<protein>
    <submittedName>
        <fullName evidence="5">Eukaryotic translation initiation factor 2C 2</fullName>
    </submittedName>
</protein>
<dbReference type="InterPro" id="IPR036397">
    <property type="entry name" value="RNaseH_sf"/>
</dbReference>
<dbReference type="Proteomes" id="UP000241769">
    <property type="component" value="Unassembled WGS sequence"/>
</dbReference>
<dbReference type="OrthoDB" id="445936at2759"/>
<keyword evidence="5" id="KW-0396">Initiation factor</keyword>
<accession>A0A2P6N8X7</accession>
<evidence type="ECO:0000256" key="1">
    <source>
        <dbReference type="RuleBase" id="RU361178"/>
    </source>
</evidence>
<proteinExistence type="inferred from homology"/>
<feature type="domain" description="Piwi" evidence="4">
    <location>
        <begin position="584"/>
        <end position="910"/>
    </location>
</feature>
<dbReference type="FunCoup" id="A0A2P6N8X7">
    <property type="interactions" value="55"/>
</dbReference>
<dbReference type="SUPFAM" id="SSF53098">
    <property type="entry name" value="Ribonuclease H-like"/>
    <property type="match status" value="1"/>
</dbReference>
<dbReference type="EMBL" id="MDYQ01000151">
    <property type="protein sequence ID" value="PRP80392.1"/>
    <property type="molecule type" value="Genomic_DNA"/>
</dbReference>
<dbReference type="InterPro" id="IPR003165">
    <property type="entry name" value="Piwi"/>
</dbReference>
<dbReference type="STRING" id="1890364.A0A2P6N8X7"/>
<comment type="caution">
    <text evidence="5">The sequence shown here is derived from an EMBL/GenBank/DDBJ whole genome shotgun (WGS) entry which is preliminary data.</text>
</comment>
<comment type="similarity">
    <text evidence="1">Belongs to the argonaute family.</text>
</comment>
<organism evidence="5 6">
    <name type="scientific">Planoprotostelium fungivorum</name>
    <dbReference type="NCBI Taxonomy" id="1890364"/>
    <lineage>
        <taxon>Eukaryota</taxon>
        <taxon>Amoebozoa</taxon>
        <taxon>Evosea</taxon>
        <taxon>Variosea</taxon>
        <taxon>Cavosteliida</taxon>
        <taxon>Cavosteliaceae</taxon>
        <taxon>Planoprotostelium</taxon>
    </lineage>
</organism>
<dbReference type="SMART" id="SM00949">
    <property type="entry name" value="PAZ"/>
    <property type="match status" value="1"/>
</dbReference>
<dbReference type="SMART" id="SM00950">
    <property type="entry name" value="Piwi"/>
    <property type="match status" value="1"/>
</dbReference>